<keyword evidence="1" id="KW-0813">Transport</keyword>
<sequence length="290" mass="30942">MTMLLPLVYLLLGWLCGKTHWNVKTPASWLLTRFIIPLVIIYNLSTHFSSMAGIIVVTALAMVLMLMLARWLWGDAVKALCFAYLNIGWLGLPIASALFGNDAAAIIIAAYVGSSLVGNSLGASMLASDAFSLKKIVQTPPVIALAIGILLIPVGPWITQHVGGIYQLAKFLMSFLGMAVLGIWLAKTPLNRGNIGVELKAFLQRAAAVFVLVSLLYVCARIGHFALITDNAAVLYLFCLLPPAANIIVLETHYLGTGRSASMITCGTCISLVAIALYSLAIIGARLLAA</sequence>
<feature type="transmembrane region" description="Helical" evidence="2">
    <location>
        <begin position="233"/>
        <end position="250"/>
    </location>
</feature>
<protein>
    <submittedName>
        <fullName evidence="3">Permease</fullName>
    </submittedName>
</protein>
<dbReference type="EMBL" id="VWXF01000004">
    <property type="protein sequence ID" value="NIF22265.1"/>
    <property type="molecule type" value="Genomic_DNA"/>
</dbReference>
<gene>
    <name evidence="3" type="ORF">F3J40_11710</name>
</gene>
<feature type="transmembrane region" description="Helical" evidence="2">
    <location>
        <begin position="93"/>
        <end position="118"/>
    </location>
</feature>
<evidence type="ECO:0000256" key="2">
    <source>
        <dbReference type="SAM" id="Phobius"/>
    </source>
</evidence>
<proteinExistence type="predicted"/>
<organism evidence="3 4">
    <name type="scientific">Candidatus Pantoea multigeneris</name>
    <dbReference type="NCBI Taxonomy" id="2608357"/>
    <lineage>
        <taxon>Bacteria</taxon>
        <taxon>Pseudomonadati</taxon>
        <taxon>Pseudomonadota</taxon>
        <taxon>Gammaproteobacteria</taxon>
        <taxon>Enterobacterales</taxon>
        <taxon>Erwiniaceae</taxon>
        <taxon>Pantoea</taxon>
    </lineage>
</organism>
<feature type="transmembrane region" description="Helical" evidence="2">
    <location>
        <begin position="51"/>
        <end position="73"/>
    </location>
</feature>
<feature type="transmembrane region" description="Helical" evidence="2">
    <location>
        <begin position="139"/>
        <end position="158"/>
    </location>
</feature>
<feature type="transmembrane region" description="Helical" evidence="2">
    <location>
        <begin position="207"/>
        <end position="227"/>
    </location>
</feature>
<keyword evidence="2" id="KW-1133">Transmembrane helix</keyword>
<feature type="transmembrane region" description="Helical" evidence="2">
    <location>
        <begin position="262"/>
        <end position="289"/>
    </location>
</feature>
<evidence type="ECO:0000313" key="4">
    <source>
        <dbReference type="Proteomes" id="UP001515683"/>
    </source>
</evidence>
<keyword evidence="4" id="KW-1185">Reference proteome</keyword>
<reference evidence="3 4" key="1">
    <citation type="journal article" date="2019" name="bioRxiv">
        <title>Bacteria contribute to plant secondary compound degradation in a generalist herbivore system.</title>
        <authorList>
            <person name="Francoeur C.B."/>
            <person name="Khadempour L."/>
            <person name="Moreira-Soto R.D."/>
            <person name="Gotting K."/>
            <person name="Book A.J."/>
            <person name="Pinto-Tomas A.A."/>
            <person name="Keefover-Ring K."/>
            <person name="Currie C.R."/>
        </authorList>
    </citation>
    <scope>NUCLEOTIDE SEQUENCE [LARGE SCALE GENOMIC DNA]</scope>
    <source>
        <strain evidence="3">Acro-835</strain>
    </source>
</reference>
<accession>A0ABX0RA68</accession>
<dbReference type="PANTHER" id="PTHR36838">
    <property type="entry name" value="AUXIN EFFLUX CARRIER FAMILY PROTEIN"/>
    <property type="match status" value="1"/>
</dbReference>
<dbReference type="PANTHER" id="PTHR36838:SF3">
    <property type="entry name" value="TRANSPORTER AUXIN EFFLUX CARRIER EC FAMILY"/>
    <property type="match status" value="1"/>
</dbReference>
<feature type="transmembrane region" description="Helical" evidence="2">
    <location>
        <begin position="164"/>
        <end position="186"/>
    </location>
</feature>
<evidence type="ECO:0000313" key="3">
    <source>
        <dbReference type="EMBL" id="NIF22265.1"/>
    </source>
</evidence>
<dbReference type="Proteomes" id="UP001515683">
    <property type="component" value="Unassembled WGS sequence"/>
</dbReference>
<comment type="caution">
    <text evidence="3">The sequence shown here is derived from an EMBL/GenBank/DDBJ whole genome shotgun (WGS) entry which is preliminary data.</text>
</comment>
<keyword evidence="2" id="KW-0472">Membrane</keyword>
<keyword evidence="2" id="KW-0812">Transmembrane</keyword>
<dbReference type="RefSeq" id="WP_167014799.1">
    <property type="nucleotide sequence ID" value="NZ_VWXF01000004.1"/>
</dbReference>
<name>A0ABX0RA68_9GAMM</name>
<evidence type="ECO:0000256" key="1">
    <source>
        <dbReference type="ARBA" id="ARBA00022448"/>
    </source>
</evidence>